<dbReference type="OrthoDB" id="533833at2759"/>
<reference evidence="1" key="1">
    <citation type="journal article" date="2022" name="Cell">
        <title>Repeat-based holocentromeres influence genome architecture and karyotype evolution.</title>
        <authorList>
            <person name="Hofstatter P.G."/>
            <person name="Thangavel G."/>
            <person name="Lux T."/>
            <person name="Neumann P."/>
            <person name="Vondrak T."/>
            <person name="Novak P."/>
            <person name="Zhang M."/>
            <person name="Costa L."/>
            <person name="Castellani M."/>
            <person name="Scott A."/>
            <person name="Toegelov H."/>
            <person name="Fuchs J."/>
            <person name="Mata-Sucre Y."/>
            <person name="Dias Y."/>
            <person name="Vanzela A.L.L."/>
            <person name="Huettel B."/>
            <person name="Almeida C.C.S."/>
            <person name="Simkova H."/>
            <person name="Souza G."/>
            <person name="Pedrosa-Harand A."/>
            <person name="Macas J."/>
            <person name="Mayer K.F.X."/>
            <person name="Houben A."/>
            <person name="Marques A."/>
        </authorList>
    </citation>
    <scope>NUCLEOTIDE SEQUENCE</scope>
    <source>
        <strain evidence="1">RhyBre1mFocal</strain>
    </source>
</reference>
<dbReference type="Pfam" id="PF14299">
    <property type="entry name" value="PP2"/>
    <property type="match status" value="1"/>
</dbReference>
<dbReference type="InterPro" id="IPR025886">
    <property type="entry name" value="PP2-like"/>
</dbReference>
<dbReference type="GO" id="GO:0030246">
    <property type="term" value="F:carbohydrate binding"/>
    <property type="evidence" value="ECO:0007669"/>
    <property type="project" value="InterPro"/>
</dbReference>
<name>A0A9Q0HR71_9POAL</name>
<accession>A0A9Q0HR71</accession>
<dbReference type="AlphaFoldDB" id="A0A9Q0HR71"/>
<proteinExistence type="predicted"/>
<dbReference type="EMBL" id="JAMQYH010000003">
    <property type="protein sequence ID" value="KAJ1694963.1"/>
    <property type="molecule type" value="Genomic_DNA"/>
</dbReference>
<sequence length="169" mass="19112">MTSSHRKGSTEGTNRVRDGGAVHVSPLELDITWGGDGRYWRIDQDRRIAELIQVCWLEVNGSVEMHHLQPNTRYKLEFKIRLKPDAFGWNDSPVYIMAMPGKGTKCIWASADLSKIRKGEQTCSIPSRLEFTTPSSSVADDKMSFGLFEIWKGRWKGGLVIEEVVISKV</sequence>
<evidence type="ECO:0000313" key="1">
    <source>
        <dbReference type="EMBL" id="KAJ1694963.1"/>
    </source>
</evidence>
<keyword evidence="2" id="KW-1185">Reference proteome</keyword>
<gene>
    <name evidence="1" type="ORF">LUZ63_011661</name>
</gene>
<organism evidence="1 2">
    <name type="scientific">Rhynchospora breviuscula</name>
    <dbReference type="NCBI Taxonomy" id="2022672"/>
    <lineage>
        <taxon>Eukaryota</taxon>
        <taxon>Viridiplantae</taxon>
        <taxon>Streptophyta</taxon>
        <taxon>Embryophyta</taxon>
        <taxon>Tracheophyta</taxon>
        <taxon>Spermatophyta</taxon>
        <taxon>Magnoliopsida</taxon>
        <taxon>Liliopsida</taxon>
        <taxon>Poales</taxon>
        <taxon>Cyperaceae</taxon>
        <taxon>Cyperoideae</taxon>
        <taxon>Rhynchosporeae</taxon>
        <taxon>Rhynchospora</taxon>
    </lineage>
</organism>
<protein>
    <submittedName>
        <fullName evidence="1">Uncharacterized protein</fullName>
    </submittedName>
</protein>
<comment type="caution">
    <text evidence="1">The sequence shown here is derived from an EMBL/GenBank/DDBJ whole genome shotgun (WGS) entry which is preliminary data.</text>
</comment>
<dbReference type="Proteomes" id="UP001151287">
    <property type="component" value="Unassembled WGS sequence"/>
</dbReference>
<dbReference type="InterPro" id="IPR052147">
    <property type="entry name" value="PP2-like/Lectin"/>
</dbReference>
<evidence type="ECO:0000313" key="2">
    <source>
        <dbReference type="Proteomes" id="UP001151287"/>
    </source>
</evidence>
<dbReference type="PANTHER" id="PTHR48478">
    <property type="entry name" value="LECTIN-LIKE"/>
    <property type="match status" value="1"/>
</dbReference>
<dbReference type="PANTHER" id="PTHR48478:SF1">
    <property type="entry name" value="LECTIN-LIKE"/>
    <property type="match status" value="1"/>
</dbReference>